<evidence type="ECO:0000256" key="2">
    <source>
        <dbReference type="ARBA" id="ARBA00013194"/>
    </source>
</evidence>
<dbReference type="OrthoDB" id="1902587at2759"/>
<dbReference type="PANTHER" id="PTHR10516:SF443">
    <property type="entry name" value="FK506-BINDING PROTEIN 59-RELATED"/>
    <property type="match status" value="1"/>
</dbReference>
<evidence type="ECO:0000256" key="1">
    <source>
        <dbReference type="ARBA" id="ARBA00000971"/>
    </source>
</evidence>
<dbReference type="InterPro" id="IPR001179">
    <property type="entry name" value="PPIase_FKBP_dom"/>
</dbReference>
<dbReference type="GO" id="GO:0005737">
    <property type="term" value="C:cytoplasm"/>
    <property type="evidence" value="ECO:0007669"/>
    <property type="project" value="TreeGrafter"/>
</dbReference>
<evidence type="ECO:0000259" key="7">
    <source>
        <dbReference type="PROSITE" id="PS50059"/>
    </source>
</evidence>
<dbReference type="PANTHER" id="PTHR10516">
    <property type="entry name" value="PEPTIDYL-PROLYL CIS-TRANS ISOMERASE"/>
    <property type="match status" value="1"/>
</dbReference>
<gene>
    <name evidence="8" type="ORF">Plil01_001190800</name>
</gene>
<dbReference type="AlphaFoldDB" id="A0A9W6X337"/>
<dbReference type="GO" id="GO:0003755">
    <property type="term" value="F:peptidyl-prolyl cis-trans isomerase activity"/>
    <property type="evidence" value="ECO:0007669"/>
    <property type="project" value="UniProtKB-KW"/>
</dbReference>
<dbReference type="InterPro" id="IPR050689">
    <property type="entry name" value="FKBP-type_PPIase"/>
</dbReference>
<evidence type="ECO:0000313" key="9">
    <source>
        <dbReference type="Proteomes" id="UP001165083"/>
    </source>
</evidence>
<dbReference type="EC" id="5.2.1.8" evidence="2 5"/>
<evidence type="ECO:0000256" key="3">
    <source>
        <dbReference type="ARBA" id="ARBA00023110"/>
    </source>
</evidence>
<dbReference type="SUPFAM" id="SSF54534">
    <property type="entry name" value="FKBP-like"/>
    <property type="match status" value="1"/>
</dbReference>
<feature type="region of interest" description="Disordered" evidence="6">
    <location>
        <begin position="143"/>
        <end position="187"/>
    </location>
</feature>
<sequence length="251" mass="26773">MGVTKEILATGNGPTPTTGASVTVHCTGFGKDRDLQQKFWSTKDPGQTPFTFKVGLGQVIKGWDEGVLGMKLGETARLTCTPDYAYGAGGFPTWGYPFQLQPTTASSFMSMLLSNISSLKPRSAGFGSKHQCQRYYSLHTCKKTNVPRYPPTPPRSSSPPTPPTSPASSSPTPPRPPRSPPPSNSSISFLATVETIGEVACPDTYVAIDIARRTDTKLKQKVFIIAACGTVVGPEELRSGSFSVHVAQSDS</sequence>
<reference evidence="8" key="1">
    <citation type="submission" date="2023-04" db="EMBL/GenBank/DDBJ databases">
        <title>Phytophthora lilii NBRC 32176.</title>
        <authorList>
            <person name="Ichikawa N."/>
            <person name="Sato H."/>
            <person name="Tonouchi N."/>
        </authorList>
    </citation>
    <scope>NUCLEOTIDE SEQUENCE</scope>
    <source>
        <strain evidence="8">NBRC 32176</strain>
    </source>
</reference>
<keyword evidence="9" id="KW-1185">Reference proteome</keyword>
<evidence type="ECO:0000256" key="4">
    <source>
        <dbReference type="ARBA" id="ARBA00023235"/>
    </source>
</evidence>
<comment type="catalytic activity">
    <reaction evidence="1 5">
        <text>[protein]-peptidylproline (omega=180) = [protein]-peptidylproline (omega=0)</text>
        <dbReference type="Rhea" id="RHEA:16237"/>
        <dbReference type="Rhea" id="RHEA-COMP:10747"/>
        <dbReference type="Rhea" id="RHEA-COMP:10748"/>
        <dbReference type="ChEBI" id="CHEBI:83833"/>
        <dbReference type="ChEBI" id="CHEBI:83834"/>
        <dbReference type="EC" id="5.2.1.8"/>
    </reaction>
</comment>
<dbReference type="EMBL" id="BSXW01000707">
    <property type="protein sequence ID" value="GMF28300.1"/>
    <property type="molecule type" value="Genomic_DNA"/>
</dbReference>
<evidence type="ECO:0000256" key="6">
    <source>
        <dbReference type="SAM" id="MobiDB-lite"/>
    </source>
</evidence>
<feature type="domain" description="PPIase FKBP-type" evidence="7">
    <location>
        <begin position="19"/>
        <end position="117"/>
    </location>
</feature>
<evidence type="ECO:0000256" key="5">
    <source>
        <dbReference type="PROSITE-ProRule" id="PRU00277"/>
    </source>
</evidence>
<keyword evidence="4 5" id="KW-0413">Isomerase</keyword>
<name>A0A9W6X337_9STRA</name>
<comment type="caution">
    <text evidence="8">The sequence shown here is derived from an EMBL/GenBank/DDBJ whole genome shotgun (WGS) entry which is preliminary data.</text>
</comment>
<dbReference type="InterPro" id="IPR046357">
    <property type="entry name" value="PPIase_dom_sf"/>
</dbReference>
<protein>
    <recommendedName>
        <fullName evidence="2 5">peptidylprolyl isomerase</fullName>
        <ecNumber evidence="2 5">5.2.1.8</ecNumber>
    </recommendedName>
</protein>
<proteinExistence type="predicted"/>
<feature type="compositionally biased region" description="Pro residues" evidence="6">
    <location>
        <begin position="148"/>
        <end position="183"/>
    </location>
</feature>
<dbReference type="PROSITE" id="PS50059">
    <property type="entry name" value="FKBP_PPIASE"/>
    <property type="match status" value="1"/>
</dbReference>
<accession>A0A9W6X337</accession>
<organism evidence="8 9">
    <name type="scientific">Phytophthora lilii</name>
    <dbReference type="NCBI Taxonomy" id="2077276"/>
    <lineage>
        <taxon>Eukaryota</taxon>
        <taxon>Sar</taxon>
        <taxon>Stramenopiles</taxon>
        <taxon>Oomycota</taxon>
        <taxon>Peronosporomycetes</taxon>
        <taxon>Peronosporales</taxon>
        <taxon>Peronosporaceae</taxon>
        <taxon>Phytophthora</taxon>
    </lineage>
</organism>
<evidence type="ECO:0000313" key="8">
    <source>
        <dbReference type="EMBL" id="GMF28300.1"/>
    </source>
</evidence>
<dbReference type="Pfam" id="PF00254">
    <property type="entry name" value="FKBP_C"/>
    <property type="match status" value="1"/>
</dbReference>
<keyword evidence="3 5" id="KW-0697">Rotamase</keyword>
<dbReference type="Gene3D" id="3.10.50.40">
    <property type="match status" value="1"/>
</dbReference>
<dbReference type="Proteomes" id="UP001165083">
    <property type="component" value="Unassembled WGS sequence"/>
</dbReference>